<protein>
    <recommendedName>
        <fullName evidence="4">diacylglycerol O-acyltransferase</fullName>
        <ecNumber evidence="4">2.3.1.20</ecNumber>
    </recommendedName>
</protein>
<sequence>MARTIRKLTAIDASYLYMETPEVPMHIGSMAIFQLPDNHREDFFEGLKAMLGRRLHLAPMLTWKLAHTPLDIDHPRWTEDEQFDIDRHIFRGALPAPSDHATLQRIVGWLHAKLLNRARPLWEVYVFDCLPDGQVAIYSKMHHACIDGGAGAAMAQLIYDASPSPREVDAPPPRKPSKDDERDFVSALVASSLEFWTSGERDKLSASVEVPRTGKTDLASVLVDSAIQELHQRSKFLARLPQVLKMANELGNKLIGAPSLDDLKKLVAPPTIINGSISSERSYAAVTLPMSRMKAIAAKSGTKLNDVVLAVSSGVLREHLLGQDALPQKSLTAFVPVSIREAGDTSASNKVMGMICRLNTEIEDPKLRLEAIVADSAKSKELTSPFRQLTPLVEDSIALGSPLGIQLISLAYSRSNLPDLLPPAVNVAISNVPGPKVALYANGAELLHSYPVSIVTHGIGLNITLQSYRDHLDFGFTGAANILPNVKALADSMPTELDRLERACGLAAF</sequence>
<dbReference type="InterPro" id="IPR009721">
    <property type="entry name" value="O-acyltransferase_WSD1_C"/>
</dbReference>
<comment type="catalytic activity">
    <reaction evidence="10">
        <text>an acyl-CoA + a 1,2-diacyl-sn-glycerol = a triacyl-sn-glycerol + CoA</text>
        <dbReference type="Rhea" id="RHEA:10868"/>
        <dbReference type="ChEBI" id="CHEBI:17815"/>
        <dbReference type="ChEBI" id="CHEBI:57287"/>
        <dbReference type="ChEBI" id="CHEBI:58342"/>
        <dbReference type="ChEBI" id="CHEBI:64615"/>
        <dbReference type="EC" id="2.3.1.20"/>
    </reaction>
</comment>
<evidence type="ECO:0000256" key="1">
    <source>
        <dbReference type="ARBA" id="ARBA00004771"/>
    </source>
</evidence>
<evidence type="ECO:0000259" key="12">
    <source>
        <dbReference type="Pfam" id="PF06974"/>
    </source>
</evidence>
<dbReference type="Pfam" id="PF06974">
    <property type="entry name" value="WS_DGAT_C"/>
    <property type="match status" value="1"/>
</dbReference>
<evidence type="ECO:0000256" key="6">
    <source>
        <dbReference type="ARBA" id="ARBA00022679"/>
    </source>
</evidence>
<feature type="domain" description="O-acyltransferase WSD1 C-terminal" evidence="12">
    <location>
        <begin position="349"/>
        <end position="500"/>
    </location>
</feature>
<dbReference type="RefSeq" id="WP_079568256.1">
    <property type="nucleotide sequence ID" value="NZ_LT670818.1"/>
</dbReference>
<keyword evidence="5" id="KW-0444">Lipid biosynthesis</keyword>
<dbReference type="Proteomes" id="UP000190675">
    <property type="component" value="Chromosome I"/>
</dbReference>
<dbReference type="GO" id="GO:0004144">
    <property type="term" value="F:diacylglycerol O-acyltransferase activity"/>
    <property type="evidence" value="ECO:0007669"/>
    <property type="project" value="UniProtKB-EC"/>
</dbReference>
<dbReference type="GO" id="GO:0019432">
    <property type="term" value="P:triglyceride biosynthetic process"/>
    <property type="evidence" value="ECO:0007669"/>
    <property type="project" value="UniProtKB-UniPathway"/>
</dbReference>
<keyword evidence="9 13" id="KW-0012">Acyltransferase</keyword>
<dbReference type="EMBL" id="LT670818">
    <property type="protein sequence ID" value="SHG96954.1"/>
    <property type="molecule type" value="Genomic_DNA"/>
</dbReference>
<evidence type="ECO:0000256" key="10">
    <source>
        <dbReference type="ARBA" id="ARBA00048109"/>
    </source>
</evidence>
<dbReference type="InterPro" id="IPR004255">
    <property type="entry name" value="O-acyltransferase_WSD1_N"/>
</dbReference>
<dbReference type="Pfam" id="PF03007">
    <property type="entry name" value="WS_DGAT_cat"/>
    <property type="match status" value="1"/>
</dbReference>
<dbReference type="GO" id="GO:0006071">
    <property type="term" value="P:glycerol metabolic process"/>
    <property type="evidence" value="ECO:0007669"/>
    <property type="project" value="UniProtKB-KW"/>
</dbReference>
<evidence type="ECO:0000256" key="4">
    <source>
        <dbReference type="ARBA" id="ARBA00013244"/>
    </source>
</evidence>
<dbReference type="AlphaFoldDB" id="A0A1M5P552"/>
<accession>A0A1M5P552</accession>
<dbReference type="SUPFAM" id="SSF52777">
    <property type="entry name" value="CoA-dependent acyltransferases"/>
    <property type="match status" value="1"/>
</dbReference>
<evidence type="ECO:0000256" key="7">
    <source>
        <dbReference type="ARBA" id="ARBA00022798"/>
    </source>
</evidence>
<evidence type="ECO:0000256" key="5">
    <source>
        <dbReference type="ARBA" id="ARBA00022516"/>
    </source>
</evidence>
<dbReference type="GO" id="GO:0005886">
    <property type="term" value="C:plasma membrane"/>
    <property type="evidence" value="ECO:0007669"/>
    <property type="project" value="TreeGrafter"/>
</dbReference>
<dbReference type="NCBIfam" id="TIGR02946">
    <property type="entry name" value="acyl_WS_DGAT"/>
    <property type="match status" value="1"/>
</dbReference>
<dbReference type="PANTHER" id="PTHR31650:SF1">
    <property type="entry name" value="WAX ESTER SYNTHASE_DIACYLGLYCEROL ACYLTRANSFERASE 4-RELATED"/>
    <property type="match status" value="1"/>
</dbReference>
<keyword evidence="6 13" id="KW-0808">Transferase</keyword>
<evidence type="ECO:0000256" key="2">
    <source>
        <dbReference type="ARBA" id="ARBA00005189"/>
    </source>
</evidence>
<dbReference type="GO" id="GO:0051701">
    <property type="term" value="P:biological process involved in interaction with host"/>
    <property type="evidence" value="ECO:0007669"/>
    <property type="project" value="TreeGrafter"/>
</dbReference>
<dbReference type="InterPro" id="IPR045034">
    <property type="entry name" value="O-acyltransferase_WSD1-like"/>
</dbReference>
<evidence type="ECO:0000313" key="13">
    <source>
        <dbReference type="EMBL" id="SHG96954.1"/>
    </source>
</evidence>
<comment type="pathway">
    <text evidence="2">Lipid metabolism.</text>
</comment>
<dbReference type="OrthoDB" id="7440981at2"/>
<dbReference type="InterPro" id="IPR014292">
    <property type="entry name" value="Acyl_transf_WS/DGAT"/>
</dbReference>
<dbReference type="EC" id="2.3.1.20" evidence="4"/>
<dbReference type="GO" id="GO:0071731">
    <property type="term" value="P:response to nitric oxide"/>
    <property type="evidence" value="ECO:0007669"/>
    <property type="project" value="TreeGrafter"/>
</dbReference>
<reference evidence="13 14" key="1">
    <citation type="submission" date="2016-11" db="EMBL/GenBank/DDBJ databases">
        <authorList>
            <person name="Jaros S."/>
            <person name="Januszkiewicz K."/>
            <person name="Wedrychowicz H."/>
        </authorList>
    </citation>
    <scope>NUCLEOTIDE SEQUENCE [LARGE SCALE GENOMIC DNA]</scope>
    <source>
        <strain evidence="13 14">GAS242</strain>
    </source>
</reference>
<evidence type="ECO:0000256" key="9">
    <source>
        <dbReference type="ARBA" id="ARBA00023315"/>
    </source>
</evidence>
<dbReference type="UniPathway" id="UPA00282"/>
<name>A0A1M5P552_9BRAD</name>
<keyword evidence="7" id="KW-0319">Glycerol metabolism</keyword>
<keyword evidence="8" id="KW-0443">Lipid metabolism</keyword>
<comment type="pathway">
    <text evidence="1">Glycerolipid metabolism; triacylglycerol biosynthesis.</text>
</comment>
<evidence type="ECO:0000256" key="8">
    <source>
        <dbReference type="ARBA" id="ARBA00023098"/>
    </source>
</evidence>
<gene>
    <name evidence="13" type="ORF">SAMN05444169_5033</name>
</gene>
<dbReference type="GO" id="GO:0001666">
    <property type="term" value="P:response to hypoxia"/>
    <property type="evidence" value="ECO:0007669"/>
    <property type="project" value="TreeGrafter"/>
</dbReference>
<organism evidence="13 14">
    <name type="scientific">Bradyrhizobium erythrophlei</name>
    <dbReference type="NCBI Taxonomy" id="1437360"/>
    <lineage>
        <taxon>Bacteria</taxon>
        <taxon>Pseudomonadati</taxon>
        <taxon>Pseudomonadota</taxon>
        <taxon>Alphaproteobacteria</taxon>
        <taxon>Hyphomicrobiales</taxon>
        <taxon>Nitrobacteraceae</taxon>
        <taxon>Bradyrhizobium</taxon>
    </lineage>
</organism>
<proteinExistence type="inferred from homology"/>
<evidence type="ECO:0000313" key="14">
    <source>
        <dbReference type="Proteomes" id="UP000190675"/>
    </source>
</evidence>
<feature type="domain" description="O-acyltransferase WSD1-like N-terminal" evidence="11">
    <location>
        <begin position="8"/>
        <end position="308"/>
    </location>
</feature>
<dbReference type="PANTHER" id="PTHR31650">
    <property type="entry name" value="O-ACYLTRANSFERASE (WSD1-LIKE) FAMILY PROTEIN"/>
    <property type="match status" value="1"/>
</dbReference>
<evidence type="ECO:0000256" key="3">
    <source>
        <dbReference type="ARBA" id="ARBA00009587"/>
    </source>
</evidence>
<comment type="similarity">
    <text evidence="3">Belongs to the long-chain O-acyltransferase family.</text>
</comment>
<evidence type="ECO:0000259" key="11">
    <source>
        <dbReference type="Pfam" id="PF03007"/>
    </source>
</evidence>